<feature type="region of interest" description="Disordered" evidence="1">
    <location>
        <begin position="352"/>
        <end position="372"/>
    </location>
</feature>
<dbReference type="AlphaFoldDB" id="A0A177BD59"/>
<evidence type="ECO:0000313" key="3">
    <source>
        <dbReference type="Proteomes" id="UP000078046"/>
    </source>
</evidence>
<feature type="compositionally biased region" description="Basic and acidic residues" evidence="1">
    <location>
        <begin position="352"/>
        <end position="366"/>
    </location>
</feature>
<evidence type="ECO:0000313" key="2">
    <source>
        <dbReference type="EMBL" id="OAF71633.1"/>
    </source>
</evidence>
<sequence length="398" mass="46917">MNGSSLDKSYSSVSFGGCNFKAENNDYNQNDEKPQFFLDFTDNSNNQKNTLNCVETFIHKNSIINHNNYINSHFKIPNIYQMPLEQGNDSEIIACSRKKIEKNGKFRKMSHFNNVENLNKNADNFRNNRLLKKYLELFLLMNTDEKINKKSKKNINYYNKNFKINKIKNKKKLKSQSRENSIISRSTDSRIIIDTTIASKNYKTKYSLKSTAQISRKIIPMYYSSNCNRFNVKKSNTNTNDISNNSEVEVLSDKCSNCVKHRNVYHLRYSHLESSQNWLKRKEKILKTEKQKKRKKTIYLKNQKIMENNKKIENIKKSDAAVKEWLLQKNTANKNDKHSNVTKNVTGKCNEKEENEIKDVKQENDKSKRKVSFSDKVQYCSQSEEKIINQKLKYFNEE</sequence>
<organism evidence="2 3">
    <name type="scientific">Intoshia linei</name>
    <dbReference type="NCBI Taxonomy" id="1819745"/>
    <lineage>
        <taxon>Eukaryota</taxon>
        <taxon>Metazoa</taxon>
        <taxon>Spiralia</taxon>
        <taxon>Lophotrochozoa</taxon>
        <taxon>Mesozoa</taxon>
        <taxon>Orthonectida</taxon>
        <taxon>Rhopaluridae</taxon>
        <taxon>Intoshia</taxon>
    </lineage>
</organism>
<name>A0A177BD59_9BILA</name>
<dbReference type="EMBL" id="LWCA01000036">
    <property type="protein sequence ID" value="OAF71633.1"/>
    <property type="molecule type" value="Genomic_DNA"/>
</dbReference>
<comment type="caution">
    <text evidence="2">The sequence shown here is derived from an EMBL/GenBank/DDBJ whole genome shotgun (WGS) entry which is preliminary data.</text>
</comment>
<proteinExistence type="predicted"/>
<evidence type="ECO:0000256" key="1">
    <source>
        <dbReference type="SAM" id="MobiDB-lite"/>
    </source>
</evidence>
<accession>A0A177BD59</accession>
<protein>
    <submittedName>
        <fullName evidence="2">Uncharacterized protein</fullName>
    </submittedName>
</protein>
<dbReference type="Proteomes" id="UP000078046">
    <property type="component" value="Unassembled WGS sequence"/>
</dbReference>
<gene>
    <name evidence="2" type="ORF">A3Q56_00607</name>
</gene>
<reference evidence="2 3" key="1">
    <citation type="submission" date="2016-04" db="EMBL/GenBank/DDBJ databases">
        <title>The genome of Intoshia linei affirms orthonectids as highly simplified spiralians.</title>
        <authorList>
            <person name="Mikhailov K.V."/>
            <person name="Slusarev G.S."/>
            <person name="Nikitin M.A."/>
            <person name="Logacheva M.D."/>
            <person name="Penin A."/>
            <person name="Aleoshin V."/>
            <person name="Panchin Y.V."/>
        </authorList>
    </citation>
    <scope>NUCLEOTIDE SEQUENCE [LARGE SCALE GENOMIC DNA]</scope>
    <source>
        <strain evidence="2">Intl2013</strain>
        <tissue evidence="2">Whole animal</tissue>
    </source>
</reference>
<keyword evidence="3" id="KW-1185">Reference proteome</keyword>